<sequence length="106" mass="12424">MIVLGTNCAWVHPELLCCISDGDNTDELTVIEDLGWQVEHKMQSKEIVFKHDETGRYYLYTAYREGNDFKGWESVDYMDTTDSEGRVKCSEVMQEQVISYQWKEVK</sequence>
<reference evidence="1 2" key="1">
    <citation type="journal article" date="2014" name="Genome Announc.">
        <title>Genome Sequences of Three Novel Bacillus cereus Bacteriophages.</title>
        <authorList>
            <person name="Grose J.H."/>
            <person name="Jensen J.D."/>
            <person name="Merrill B.D."/>
            <person name="Fisher J.N."/>
            <person name="Burnett S.H."/>
            <person name="Breakwell D.P."/>
        </authorList>
    </citation>
    <scope>NUCLEOTIDE SEQUENCE [LARGE SCALE GENOMIC DNA]</scope>
</reference>
<proteinExistence type="predicted"/>
<dbReference type="KEGG" id="vg:26642184"/>
<dbReference type="OrthoDB" id="35459at10239"/>
<dbReference type="Proteomes" id="UP000015092">
    <property type="component" value="Segment"/>
</dbReference>
<evidence type="ECO:0000313" key="1">
    <source>
        <dbReference type="EMBL" id="AGR46751.1"/>
    </source>
</evidence>
<gene>
    <name evidence="1" type="ORF">JL_66</name>
</gene>
<evidence type="ECO:0000313" key="2">
    <source>
        <dbReference type="Proteomes" id="UP000015092"/>
    </source>
</evidence>
<dbReference type="GeneID" id="26642184"/>
<keyword evidence="2" id="KW-1185">Reference proteome</keyword>
<dbReference type="EMBL" id="KC595512">
    <property type="protein sequence ID" value="AGR46751.1"/>
    <property type="molecule type" value="Genomic_DNA"/>
</dbReference>
<accession>S5M4F9</accession>
<organism evidence="1 2">
    <name type="scientific">Bacillus phage JL</name>
    <dbReference type="NCBI Taxonomy" id="1296655"/>
    <lineage>
        <taxon>Viruses</taxon>
        <taxon>Duplodnaviria</taxon>
        <taxon>Heunggongvirae</taxon>
        <taxon>Uroviricota</taxon>
        <taxon>Caudoviricetes</taxon>
        <taxon>Herelleviridae</taxon>
        <taxon>Spounavirinae</taxon>
        <taxon>Siminovitchvirus</taxon>
        <taxon>Siminovitchvirus JL</taxon>
    </lineage>
</organism>
<protein>
    <submittedName>
        <fullName evidence="1">Uncharacterized protein</fullName>
    </submittedName>
</protein>
<name>S5M4F9_9CAUD</name>
<dbReference type="RefSeq" id="YP_009215846.1">
    <property type="nucleotide sequence ID" value="NC_028982.1"/>
</dbReference>